<evidence type="ECO:0000313" key="1">
    <source>
        <dbReference type="EMBL" id="PJI18813.1"/>
    </source>
</evidence>
<organism evidence="2 4">
    <name type="scientific">Prevotella intermedia</name>
    <dbReference type="NCBI Taxonomy" id="28131"/>
    <lineage>
        <taxon>Bacteria</taxon>
        <taxon>Pseudomonadati</taxon>
        <taxon>Bacteroidota</taxon>
        <taxon>Bacteroidia</taxon>
        <taxon>Bacteroidales</taxon>
        <taxon>Prevotellaceae</taxon>
        <taxon>Prevotella</taxon>
    </lineage>
</organism>
<gene>
    <name evidence="1" type="ORF">CTM53_09290</name>
    <name evidence="2" type="ORF">CTM59_08455</name>
</gene>
<reference evidence="1 3" key="1">
    <citation type="submission" date="2017-11" db="EMBL/GenBank/DDBJ databases">
        <title>Genome sequencing of Prevotella intermedia KCOM 2698.</title>
        <authorList>
            <person name="Kook J.-K."/>
            <person name="Park S.-N."/>
            <person name="Lim Y.K."/>
        </authorList>
    </citation>
    <scope>NUCLEOTIDE SEQUENCE [LARGE SCALE GENOMIC DNA]</scope>
    <source>
        <strain evidence="1 3">KCOM 2698</strain>
    </source>
</reference>
<sequence length="92" mass="10710">MQGKSGCFASQNSRFRNAKAQLLLFNGIIFTRLNRKSHCRIRRLDKNICEKYSYRTDTFGVLLHTVLMQAGSTLPNCRSTYLHNRLKLLCRN</sequence>
<comment type="caution">
    <text evidence="2">The sequence shown here is derived from an EMBL/GenBank/DDBJ whole genome shotgun (WGS) entry which is preliminary data.</text>
</comment>
<accession>A0A246ERN9</accession>
<reference evidence="2 4" key="2">
    <citation type="submission" date="2017-11" db="EMBL/GenBank/DDBJ databases">
        <title>Genome sequencing of Prevotella intermedia KCOM 2833.</title>
        <authorList>
            <person name="Kook J.-K."/>
            <person name="Park S.-N."/>
            <person name="Lim Y.K."/>
        </authorList>
    </citation>
    <scope>NUCLEOTIDE SEQUENCE [LARGE SCALE GENOMIC DNA]</scope>
    <source>
        <strain evidence="2 4">KCOM 2833</strain>
    </source>
</reference>
<dbReference type="EMBL" id="PENF01000002">
    <property type="protein sequence ID" value="PJI18813.1"/>
    <property type="molecule type" value="Genomic_DNA"/>
</dbReference>
<name>A0A246ERN9_PREIN</name>
<evidence type="ECO:0000313" key="2">
    <source>
        <dbReference type="EMBL" id="PJI24165.1"/>
    </source>
</evidence>
<dbReference type="Proteomes" id="UP000229102">
    <property type="component" value="Unassembled WGS sequence"/>
</dbReference>
<evidence type="ECO:0000313" key="4">
    <source>
        <dbReference type="Proteomes" id="UP000231201"/>
    </source>
</evidence>
<dbReference type="AlphaFoldDB" id="A0A246ERN9"/>
<dbReference type="EMBL" id="PENH01000002">
    <property type="protein sequence ID" value="PJI24165.1"/>
    <property type="molecule type" value="Genomic_DNA"/>
</dbReference>
<proteinExistence type="predicted"/>
<dbReference type="Proteomes" id="UP000231201">
    <property type="component" value="Unassembled WGS sequence"/>
</dbReference>
<evidence type="ECO:0000313" key="3">
    <source>
        <dbReference type="Proteomes" id="UP000229102"/>
    </source>
</evidence>
<protein>
    <submittedName>
        <fullName evidence="2">Uncharacterized protein</fullName>
    </submittedName>
</protein>